<protein>
    <submittedName>
        <fullName evidence="4">Putative oxidoreductase YciK</fullName>
        <ecNumber evidence="4">1.-.-.-</ecNumber>
    </submittedName>
</protein>
<evidence type="ECO:0000256" key="2">
    <source>
        <dbReference type="ARBA" id="ARBA00023002"/>
    </source>
</evidence>
<dbReference type="Gene3D" id="3.40.50.720">
    <property type="entry name" value="NAD(P)-binding Rossmann-like Domain"/>
    <property type="match status" value="1"/>
</dbReference>
<accession>A0A1E3GTK5</accession>
<keyword evidence="5" id="KW-1185">Reference proteome</keyword>
<dbReference type="InterPro" id="IPR002347">
    <property type="entry name" value="SDR_fam"/>
</dbReference>
<dbReference type="Proteomes" id="UP000094379">
    <property type="component" value="Unassembled WGS sequence"/>
</dbReference>
<evidence type="ECO:0000313" key="4">
    <source>
        <dbReference type="EMBL" id="ODN67389.1"/>
    </source>
</evidence>
<dbReference type="InterPro" id="IPR036291">
    <property type="entry name" value="NAD(P)-bd_dom_sf"/>
</dbReference>
<comment type="caution">
    <text evidence="4">The sequence shown here is derived from an EMBL/GenBank/DDBJ whole genome shotgun (WGS) entry which is preliminary data.</text>
</comment>
<dbReference type="GO" id="GO:0016491">
    <property type="term" value="F:oxidoreductase activity"/>
    <property type="evidence" value="ECO:0007669"/>
    <property type="project" value="UniProtKB-KW"/>
</dbReference>
<dbReference type="STRING" id="291169.A9E74_00923"/>
<gene>
    <name evidence="4" type="primary">yciK</name>
    <name evidence="4" type="ORF">A9E74_00923</name>
</gene>
<sequence>MLSQAEQSILSNKVVLVTGALGGIGSEVALAYARHGATIILLDKNIAQLEKLYDVILQETGIEPAIFPVDFKGANADDYQQLAQTIKNTFGQLDGLVHCAADVGQLAPIANQDIRQWTETLQVNLTATYLLTHACLNLLQSTEQQSFIIFTTDSQHDKAYRGAYGLSKAALECFCHQLSLEMEAAGKVRVNCIDPGQVKTKLHARVYPAADPQHLPEPTAVIPAYLYLASDQSGHLHGQCLNAQMELPVKVLA</sequence>
<evidence type="ECO:0000256" key="1">
    <source>
        <dbReference type="ARBA" id="ARBA00006484"/>
    </source>
</evidence>
<dbReference type="EC" id="1.-.-.-" evidence="4"/>
<dbReference type="PRINTS" id="PR00081">
    <property type="entry name" value="GDHRDH"/>
</dbReference>
<dbReference type="Pfam" id="PF00106">
    <property type="entry name" value="adh_short"/>
    <property type="match status" value="1"/>
</dbReference>
<dbReference type="PANTHER" id="PTHR42901">
    <property type="entry name" value="ALCOHOL DEHYDROGENASE"/>
    <property type="match status" value="1"/>
</dbReference>
<feature type="domain" description="Ketoreductase" evidence="3">
    <location>
        <begin position="13"/>
        <end position="191"/>
    </location>
</feature>
<reference evidence="4 5" key="1">
    <citation type="submission" date="2016-07" db="EMBL/GenBank/DDBJ databases">
        <title>Draft Genome Sequence of Methylophaga muralis Bur 1.</title>
        <authorList>
            <person name="Vasilenko O.V."/>
            <person name="Doronina N.V."/>
            <person name="Shmareva M.N."/>
            <person name="Tarlachkov S.V."/>
            <person name="Mustakhimov I."/>
            <person name="Trotsenko Y.A."/>
        </authorList>
    </citation>
    <scope>NUCLEOTIDE SEQUENCE [LARGE SCALE GENOMIC DNA]</scope>
    <source>
        <strain evidence="4 5">Bur 1</strain>
    </source>
</reference>
<dbReference type="InterPro" id="IPR057326">
    <property type="entry name" value="KR_dom"/>
</dbReference>
<evidence type="ECO:0000313" key="5">
    <source>
        <dbReference type="Proteomes" id="UP000094379"/>
    </source>
</evidence>
<evidence type="ECO:0000259" key="3">
    <source>
        <dbReference type="SMART" id="SM00822"/>
    </source>
</evidence>
<dbReference type="EMBL" id="MCRI01000006">
    <property type="protein sequence ID" value="ODN67389.1"/>
    <property type="molecule type" value="Genomic_DNA"/>
</dbReference>
<organism evidence="4 5">
    <name type="scientific">Methylophaga muralis</name>
    <dbReference type="NCBI Taxonomy" id="291169"/>
    <lineage>
        <taxon>Bacteria</taxon>
        <taxon>Pseudomonadati</taxon>
        <taxon>Pseudomonadota</taxon>
        <taxon>Gammaproteobacteria</taxon>
        <taxon>Thiotrichales</taxon>
        <taxon>Piscirickettsiaceae</taxon>
        <taxon>Methylophaga</taxon>
    </lineage>
</organism>
<dbReference type="RefSeq" id="WP_069295448.1">
    <property type="nucleotide sequence ID" value="NZ_MCRI01000006.1"/>
</dbReference>
<proteinExistence type="inferred from homology"/>
<dbReference type="AlphaFoldDB" id="A0A1E3GTK5"/>
<dbReference type="SUPFAM" id="SSF51735">
    <property type="entry name" value="NAD(P)-binding Rossmann-fold domains"/>
    <property type="match status" value="1"/>
</dbReference>
<keyword evidence="2 4" id="KW-0560">Oxidoreductase</keyword>
<comment type="similarity">
    <text evidence="1">Belongs to the short-chain dehydrogenases/reductases (SDR) family.</text>
</comment>
<dbReference type="SMART" id="SM00822">
    <property type="entry name" value="PKS_KR"/>
    <property type="match status" value="1"/>
</dbReference>
<dbReference type="PANTHER" id="PTHR42901:SF1">
    <property type="entry name" value="ALCOHOL DEHYDROGENASE"/>
    <property type="match status" value="1"/>
</dbReference>
<dbReference type="PATRIC" id="fig|291169.3.peg.927"/>
<name>A0A1E3GTK5_9GAMM</name>